<name>A0A2C5VV52_PSEPU</name>
<gene>
    <name evidence="1" type="ORF">CRX57_21100</name>
</gene>
<reference evidence="2" key="1">
    <citation type="submission" date="2017-10" db="EMBL/GenBank/DDBJ databases">
        <title>FDA dAtabase for Regulatory Grade micrObial Sequences (FDA-ARGOS): Supporting development and validation of Infectious Disease Dx tests.</title>
        <authorList>
            <person name="Goldberg B."/>
            <person name="Campos J."/>
            <person name="Tallon L."/>
            <person name="Sadzewicz L."/>
            <person name="Ott S."/>
            <person name="Zhao X."/>
            <person name="Nagaraj S."/>
            <person name="Vavikolanu K."/>
            <person name="Aluvathingal J."/>
            <person name="Nadendla S."/>
            <person name="Geyer C."/>
            <person name="Sichtig H."/>
        </authorList>
    </citation>
    <scope>NUCLEOTIDE SEQUENCE [LARGE SCALE GENOMIC DNA]</scope>
    <source>
        <strain evidence="2">FDAARGOS_376</strain>
    </source>
</reference>
<dbReference type="Proteomes" id="UP000222460">
    <property type="component" value="Unassembled WGS sequence"/>
</dbReference>
<sequence>MRCVIQPMCWRTHHFREQARSHSLNGVAFRCGTIPATFSHTRIDHTHERPPHTQTCAQEA</sequence>
<evidence type="ECO:0000313" key="1">
    <source>
        <dbReference type="EMBL" id="PHH42588.1"/>
    </source>
</evidence>
<evidence type="ECO:0000313" key="2">
    <source>
        <dbReference type="Proteomes" id="UP000222460"/>
    </source>
</evidence>
<accession>A0A2C5VV52</accession>
<proteinExistence type="predicted"/>
<comment type="caution">
    <text evidence="1">The sequence shown here is derived from an EMBL/GenBank/DDBJ whole genome shotgun (WGS) entry which is preliminary data.</text>
</comment>
<protein>
    <submittedName>
        <fullName evidence="1">Uncharacterized protein</fullName>
    </submittedName>
</protein>
<dbReference type="AlphaFoldDB" id="A0A2C5VV52"/>
<dbReference type="EMBL" id="PDKZ01000002">
    <property type="protein sequence ID" value="PHH42588.1"/>
    <property type="molecule type" value="Genomic_DNA"/>
</dbReference>
<organism evidence="1 2">
    <name type="scientific">Pseudomonas putida</name>
    <name type="common">Arthrobacter siderocapsulatus</name>
    <dbReference type="NCBI Taxonomy" id="303"/>
    <lineage>
        <taxon>Bacteria</taxon>
        <taxon>Pseudomonadati</taxon>
        <taxon>Pseudomonadota</taxon>
        <taxon>Gammaproteobacteria</taxon>
        <taxon>Pseudomonadales</taxon>
        <taxon>Pseudomonadaceae</taxon>
        <taxon>Pseudomonas</taxon>
    </lineage>
</organism>